<feature type="non-terminal residue" evidence="8">
    <location>
        <position position="126"/>
    </location>
</feature>
<dbReference type="InterPro" id="IPR039426">
    <property type="entry name" value="TonB-dep_rcpt-like"/>
</dbReference>
<evidence type="ECO:0000256" key="4">
    <source>
        <dbReference type="ARBA" id="ARBA00022692"/>
    </source>
</evidence>
<keyword evidence="5 7" id="KW-0472">Membrane</keyword>
<keyword evidence="8" id="KW-0675">Receptor</keyword>
<accession>A0A7K3NSD9</accession>
<evidence type="ECO:0000256" key="1">
    <source>
        <dbReference type="ARBA" id="ARBA00004571"/>
    </source>
</evidence>
<dbReference type="InterPro" id="IPR037066">
    <property type="entry name" value="Plug_dom_sf"/>
</dbReference>
<evidence type="ECO:0000313" key="8">
    <source>
        <dbReference type="EMBL" id="NDY59098.1"/>
    </source>
</evidence>
<keyword evidence="6 7" id="KW-0998">Cell outer membrane</keyword>
<comment type="caution">
    <text evidence="8">The sequence shown here is derived from an EMBL/GenBank/DDBJ whole genome shotgun (WGS) entry which is preliminary data.</text>
</comment>
<keyword evidence="3 7" id="KW-1134">Transmembrane beta strand</keyword>
<sequence length="126" mass="13271">SFAPTSLSNIESIDVVRGGGAVRYGPQNVGGIINFSTRAIPTGTGLHGEAGVRYTAYDHGGGDSTQYNAFLGGTGDNGLGAALLYSGQDGRGWRQGSDDRFNDLALKFAYAIDGQQELRAKLSYYD</sequence>
<dbReference type="AlphaFoldDB" id="A0A7K3NSD9"/>
<keyword evidence="2 7" id="KW-0813">Transport</keyword>
<gene>
    <name evidence="8" type="ORF">G3N56_20380</name>
</gene>
<evidence type="ECO:0000256" key="2">
    <source>
        <dbReference type="ARBA" id="ARBA00022448"/>
    </source>
</evidence>
<dbReference type="SUPFAM" id="SSF56935">
    <property type="entry name" value="Porins"/>
    <property type="match status" value="1"/>
</dbReference>
<evidence type="ECO:0000256" key="5">
    <source>
        <dbReference type="ARBA" id="ARBA00023136"/>
    </source>
</evidence>
<keyword evidence="9" id="KW-1185">Reference proteome</keyword>
<name>A0A7K3NSD9_9BACT</name>
<feature type="non-terminal residue" evidence="8">
    <location>
        <position position="1"/>
    </location>
</feature>
<evidence type="ECO:0000256" key="6">
    <source>
        <dbReference type="ARBA" id="ARBA00023237"/>
    </source>
</evidence>
<organism evidence="8 9">
    <name type="scientific">Desulfolutivibrio sulfodismutans</name>
    <dbReference type="NCBI Taxonomy" id="63561"/>
    <lineage>
        <taxon>Bacteria</taxon>
        <taxon>Pseudomonadati</taxon>
        <taxon>Thermodesulfobacteriota</taxon>
        <taxon>Desulfovibrionia</taxon>
        <taxon>Desulfovibrionales</taxon>
        <taxon>Desulfovibrionaceae</taxon>
        <taxon>Desulfolutivibrio</taxon>
    </lineage>
</organism>
<dbReference type="InterPro" id="IPR036942">
    <property type="entry name" value="Beta-barrel_TonB_sf"/>
</dbReference>
<evidence type="ECO:0000256" key="7">
    <source>
        <dbReference type="PROSITE-ProRule" id="PRU01360"/>
    </source>
</evidence>
<evidence type="ECO:0000256" key="3">
    <source>
        <dbReference type="ARBA" id="ARBA00022452"/>
    </source>
</evidence>
<dbReference type="PROSITE" id="PS52016">
    <property type="entry name" value="TONB_DEPENDENT_REC_3"/>
    <property type="match status" value="1"/>
</dbReference>
<dbReference type="GO" id="GO:0033214">
    <property type="term" value="P:siderophore-iron import into cell"/>
    <property type="evidence" value="ECO:0007669"/>
    <property type="project" value="TreeGrafter"/>
</dbReference>
<dbReference type="PANTHER" id="PTHR30442:SF0">
    <property type="entry name" value="FE(3+) DICITRATE TRANSPORT PROTEIN FECA"/>
    <property type="match status" value="1"/>
</dbReference>
<protein>
    <submittedName>
        <fullName evidence="8">TonB-dependent siderophore receptor</fullName>
    </submittedName>
</protein>
<dbReference type="PANTHER" id="PTHR30442">
    <property type="entry name" value="IRON III DICITRATE TRANSPORT PROTEIN FECA"/>
    <property type="match status" value="1"/>
</dbReference>
<dbReference type="GO" id="GO:0009279">
    <property type="term" value="C:cell outer membrane"/>
    <property type="evidence" value="ECO:0007669"/>
    <property type="project" value="UniProtKB-SubCell"/>
</dbReference>
<dbReference type="EMBL" id="JAAGRQ010000284">
    <property type="protein sequence ID" value="NDY59098.1"/>
    <property type="molecule type" value="Genomic_DNA"/>
</dbReference>
<dbReference type="Gene3D" id="2.40.170.20">
    <property type="entry name" value="TonB-dependent receptor, beta-barrel domain"/>
    <property type="match status" value="1"/>
</dbReference>
<proteinExistence type="inferred from homology"/>
<keyword evidence="4 7" id="KW-0812">Transmembrane</keyword>
<comment type="subcellular location">
    <subcellularLocation>
        <location evidence="1 7">Cell outer membrane</location>
        <topology evidence="1 7">Multi-pass membrane protein</topology>
    </subcellularLocation>
</comment>
<evidence type="ECO:0000313" key="9">
    <source>
        <dbReference type="Proteomes" id="UP000469724"/>
    </source>
</evidence>
<reference evidence="8 9" key="1">
    <citation type="submission" date="2020-02" db="EMBL/GenBank/DDBJ databases">
        <title>Comparative genomics of sulfur disproportionating microorganisms.</title>
        <authorList>
            <person name="Ward L.M."/>
            <person name="Bertran E."/>
            <person name="Johnston D.T."/>
        </authorList>
    </citation>
    <scope>NUCLEOTIDE SEQUENCE [LARGE SCALE GENOMIC DNA]</scope>
    <source>
        <strain evidence="8 9">DSM 3696</strain>
    </source>
</reference>
<dbReference type="Proteomes" id="UP000469724">
    <property type="component" value="Unassembled WGS sequence"/>
</dbReference>
<comment type="similarity">
    <text evidence="7">Belongs to the TonB-dependent receptor family.</text>
</comment>
<dbReference type="Gene3D" id="2.170.130.10">
    <property type="entry name" value="TonB-dependent receptor, plug domain"/>
    <property type="match status" value="1"/>
</dbReference>